<dbReference type="Proteomes" id="UP000637002">
    <property type="component" value="Unassembled WGS sequence"/>
</dbReference>
<comment type="caution">
    <text evidence="2">The sequence shown here is derived from an EMBL/GenBank/DDBJ whole genome shotgun (WGS) entry which is preliminary data.</text>
</comment>
<protein>
    <submittedName>
        <fullName evidence="2">Uncharacterized protein</fullName>
    </submittedName>
</protein>
<sequence length="429" mass="43938">MDYVSPFNDGGDTNAGYPDANPATGVEGAIPRGRSLEHPLRELVGVIDKSRIARSGTDLLQVARGVRSQRMNYVPAFAGGIGWGVSGGVLAVSLDPAPTTIADMIGMVLRVDISIGGVAFDQINVNSLGAYPVKTFRGQVPLPGDFPLGSVPCVCFNGLAWVLLTVLYSETPSFLPLGATVYVRPDGSNDNDGQANTPDHAFANMDGVTSFARRFVGANRLAVFVAAGTYPGWVADSLQIGLDIVGTGNPTFAISSLPAGRRGCVEVLRGTDVNMLGVAITSTAASSYGLVASRNALARVKGVDFGAAPLANILAQQSSTVTLAGSIQFTSTASRNAAISADSVSSVVWDEADPPTINITAATLPVSVAFVSSFLAGIVRLNGATFVNGGVVVGKRYLAAEGGIVSSSGGGASFYPGSLAGDATTGFYY</sequence>
<evidence type="ECO:0000313" key="2">
    <source>
        <dbReference type="EMBL" id="GGC90236.1"/>
    </source>
</evidence>
<reference evidence="2" key="1">
    <citation type="journal article" date="2014" name="Int. J. Syst. Evol. Microbiol.">
        <title>Complete genome sequence of Corynebacterium casei LMG S-19264T (=DSM 44701T), isolated from a smear-ripened cheese.</title>
        <authorList>
            <consortium name="US DOE Joint Genome Institute (JGI-PGF)"/>
            <person name="Walter F."/>
            <person name="Albersmeier A."/>
            <person name="Kalinowski J."/>
            <person name="Ruckert C."/>
        </authorList>
    </citation>
    <scope>NUCLEOTIDE SEQUENCE</scope>
    <source>
        <strain evidence="2">CGMCC 1.12919</strain>
    </source>
</reference>
<dbReference type="RefSeq" id="WP_188612377.1">
    <property type="nucleotide sequence ID" value="NZ_BMGG01000011.1"/>
</dbReference>
<proteinExistence type="predicted"/>
<name>A0A916UVQ6_9HYPH</name>
<dbReference type="EMBL" id="BMGG01000011">
    <property type="protein sequence ID" value="GGC90236.1"/>
    <property type="molecule type" value="Genomic_DNA"/>
</dbReference>
<dbReference type="AlphaFoldDB" id="A0A916UVQ6"/>
<reference evidence="2" key="2">
    <citation type="submission" date="2020-09" db="EMBL/GenBank/DDBJ databases">
        <authorList>
            <person name="Sun Q."/>
            <person name="Zhou Y."/>
        </authorList>
    </citation>
    <scope>NUCLEOTIDE SEQUENCE</scope>
    <source>
        <strain evidence="2">CGMCC 1.12919</strain>
    </source>
</reference>
<evidence type="ECO:0000256" key="1">
    <source>
        <dbReference type="SAM" id="MobiDB-lite"/>
    </source>
</evidence>
<keyword evidence="3" id="KW-1185">Reference proteome</keyword>
<feature type="region of interest" description="Disordered" evidence="1">
    <location>
        <begin position="1"/>
        <end position="22"/>
    </location>
</feature>
<evidence type="ECO:0000313" key="3">
    <source>
        <dbReference type="Proteomes" id="UP000637002"/>
    </source>
</evidence>
<gene>
    <name evidence="2" type="ORF">GCM10010994_55090</name>
</gene>
<accession>A0A916UVQ6</accession>
<organism evidence="2 3">
    <name type="scientific">Chelatococcus reniformis</name>
    <dbReference type="NCBI Taxonomy" id="1494448"/>
    <lineage>
        <taxon>Bacteria</taxon>
        <taxon>Pseudomonadati</taxon>
        <taxon>Pseudomonadota</taxon>
        <taxon>Alphaproteobacteria</taxon>
        <taxon>Hyphomicrobiales</taxon>
        <taxon>Chelatococcaceae</taxon>
        <taxon>Chelatococcus</taxon>
    </lineage>
</organism>